<evidence type="ECO:0000256" key="3">
    <source>
        <dbReference type="ARBA" id="ARBA00007577"/>
    </source>
</evidence>
<dbReference type="GO" id="GO:0012505">
    <property type="term" value="C:endomembrane system"/>
    <property type="evidence" value="ECO:0007669"/>
    <property type="project" value="UniProtKB-SubCell"/>
</dbReference>
<evidence type="ECO:0000256" key="5">
    <source>
        <dbReference type="ARBA" id="ARBA00022692"/>
    </source>
</evidence>
<feature type="compositionally biased region" description="Low complexity" evidence="11">
    <location>
        <begin position="12"/>
        <end position="26"/>
    </location>
</feature>
<evidence type="ECO:0000256" key="11">
    <source>
        <dbReference type="SAM" id="MobiDB-lite"/>
    </source>
</evidence>
<feature type="region of interest" description="Disordered" evidence="11">
    <location>
        <begin position="1"/>
        <end position="33"/>
    </location>
</feature>
<dbReference type="InterPro" id="IPR017871">
    <property type="entry name" value="ABC_transporter-like_CS"/>
</dbReference>
<feature type="transmembrane region" description="Helical" evidence="12">
    <location>
        <begin position="700"/>
        <end position="722"/>
    </location>
</feature>
<dbReference type="InterPro" id="IPR036640">
    <property type="entry name" value="ABC1_TM_sf"/>
</dbReference>
<dbReference type="GO" id="GO:0005524">
    <property type="term" value="F:ATP binding"/>
    <property type="evidence" value="ECO:0007669"/>
    <property type="project" value="UniProtKB-KW"/>
</dbReference>
<dbReference type="PROSITE" id="PS50929">
    <property type="entry name" value="ABC_TM1F"/>
    <property type="match status" value="2"/>
</dbReference>
<dbReference type="InterPro" id="IPR003593">
    <property type="entry name" value="AAA+_ATPase"/>
</dbReference>
<comment type="caution">
    <text evidence="15">The sequence shown here is derived from an EMBL/GenBank/DDBJ whole genome shotgun (WGS) entry which is preliminary data.</text>
</comment>
<sequence>METNADTIQGKTANSEALSSEALSSDDTAEEPGSAASFKSYLRIFTYANPLSWTLNLIALLAAIGAGACLPLLDFILGKTVTTFNNFQTGSVDPAQFRSEASKWALVIVYLFIGRFVLTYVWAFCLNLSALRTTKALRTHFLEKTLRQDVSFFDSSADSVSVQVTTNGNLVHTGISEKLGLILQAMATFVAAFAVAFAVEWKLTLIVVAVVPTIVVSLFVNLSVDTRQEGRILDLYARAGQLADEVIGSIRTVHAFWAHPALTAKFEAVLGQAFNQGRRKSLNWGVMYMFEFFSVYSGYGLAFWQGIRRYASGEIAEPGQVVTVIFAVILAAQAVTALVPQLMHVTKAASAADGLFRTIDRESLIDPMSQAGEHPADCNGHIEVQNVYFNYPTRPDAKVLQGLTLDIPANKVTALVGASGSGKSTIIGLLERWYNPLSGSILLDGKRIDELNVAWLRTKIRLVQQEPVLFTGSIFQNVCYGLVGTEWEHSSEEEQMELVEEACKAAYAHDFVQALPEGYHTQVGERASRLSGGQKQRIAIARSIISKPKVLLLDEATSALDPKAESIVQEALDNVSAQRTTLIIAHKLSTVRKAHSIAVMAEGAVIEQGTHEELLQVNGAYARLVNAQNLDNGQNQGEEGEKQDSNAAADEEQPLDEATTTTSEETVNGAPEETRQTMGHGLFKILCIIVSKHPQLWWRFAIMGSVAALAGGGFPASAVLFAKVMNAFTLATDKDMVQQGDFYSLMFFVVALAILAIYFFFGFYTNEVAQFLARDTRLGMFKDMIRQDMSFFNKPENASGSLVSRLSSSPTQIQELVVSVGVLMTSVVNVLGSSILAIATAWKLGLVVVFGGLPVMIAAGYIRIRLEASLDDFTSQNFSDSAALAGESVSAIRTIALLSLERSILSRYESRLASIQQKSARNLIWSMFWFSITQAVNFLFMALGFWYGARLLSLHEINLTQFYTSFTAVLFCGEAASYYFVYTTSLTQARSAANYVLWLQAQTPSIHEDPSCSASLSLDDQEGKRSGADVGASQVEFFYPQRPSLKILRGVSLEAHRGQSIALVGPSGCGKSTMISLLERFYDPTGGQITYNRTPIHELCPRIYRSRISLVQQEPTLYSFTLRENISLGAVDPGSVTDANIQDACREANIYEFISSLPEGLNTRVGAGGSALSGGQRQRVAIARALLRKPQLLLLDEATSALDTESERVVQAALDESKEAEGCTTVTVAHRLSTIKDSDCIYVFQSGTIVESGTHADLIEKRDVYYQMCLSQGLDRAAE</sequence>
<dbReference type="Pfam" id="PF00005">
    <property type="entry name" value="ABC_tran"/>
    <property type="match status" value="2"/>
</dbReference>
<comment type="subcellular location">
    <subcellularLocation>
        <location evidence="2">Endomembrane system</location>
    </subcellularLocation>
    <subcellularLocation>
        <location evidence="1">Membrane</location>
        <topology evidence="1">Multi-pass membrane protein</topology>
    </subcellularLocation>
</comment>
<keyword evidence="6" id="KW-0677">Repeat</keyword>
<protein>
    <recommendedName>
        <fullName evidence="17">Leptomycin B resistance protein pmd1</fullName>
    </recommendedName>
</protein>
<feature type="transmembrane region" description="Helical" evidence="12">
    <location>
        <begin position="286"/>
        <end position="307"/>
    </location>
</feature>
<dbReference type="InterPro" id="IPR003439">
    <property type="entry name" value="ABC_transporter-like_ATP-bd"/>
</dbReference>
<dbReference type="GO" id="GO:0015421">
    <property type="term" value="F:ABC-type oligopeptide transporter activity"/>
    <property type="evidence" value="ECO:0007669"/>
    <property type="project" value="TreeGrafter"/>
</dbReference>
<evidence type="ECO:0000313" key="16">
    <source>
        <dbReference type="Proteomes" id="UP000237441"/>
    </source>
</evidence>
<organism evidence="15 16">
    <name type="scientific">Beauveria bassiana</name>
    <name type="common">White muscardine disease fungus</name>
    <name type="synonym">Tritirachium shiotae</name>
    <dbReference type="NCBI Taxonomy" id="176275"/>
    <lineage>
        <taxon>Eukaryota</taxon>
        <taxon>Fungi</taxon>
        <taxon>Dikarya</taxon>
        <taxon>Ascomycota</taxon>
        <taxon>Pezizomycotina</taxon>
        <taxon>Sordariomycetes</taxon>
        <taxon>Hypocreomycetidae</taxon>
        <taxon>Hypocreales</taxon>
        <taxon>Cordycipitaceae</taxon>
        <taxon>Beauveria</taxon>
    </lineage>
</organism>
<dbReference type="EMBL" id="JRHA01000007">
    <property type="protein sequence ID" value="PQK17486.1"/>
    <property type="molecule type" value="Genomic_DNA"/>
</dbReference>
<feature type="region of interest" description="Disordered" evidence="11">
    <location>
        <begin position="631"/>
        <end position="673"/>
    </location>
</feature>
<proteinExistence type="inferred from homology"/>
<gene>
    <name evidence="15" type="ORF">BB8028_0007g06810</name>
</gene>
<dbReference type="CDD" id="cd03249">
    <property type="entry name" value="ABC_MTABC3_MDL1_MDL2"/>
    <property type="match status" value="1"/>
</dbReference>
<evidence type="ECO:0000256" key="2">
    <source>
        <dbReference type="ARBA" id="ARBA00004308"/>
    </source>
</evidence>
<evidence type="ECO:0000256" key="9">
    <source>
        <dbReference type="ARBA" id="ARBA00022989"/>
    </source>
</evidence>
<dbReference type="InterPro" id="IPR039421">
    <property type="entry name" value="Type_1_exporter"/>
</dbReference>
<dbReference type="FunFam" id="3.40.50.300:FF:000913">
    <property type="entry name" value="ABC multidrug transporter SitT"/>
    <property type="match status" value="1"/>
</dbReference>
<dbReference type="InterPro" id="IPR027417">
    <property type="entry name" value="P-loop_NTPase"/>
</dbReference>
<dbReference type="GO" id="GO:0016887">
    <property type="term" value="F:ATP hydrolysis activity"/>
    <property type="evidence" value="ECO:0007669"/>
    <property type="project" value="InterPro"/>
</dbReference>
<evidence type="ECO:0000256" key="7">
    <source>
        <dbReference type="ARBA" id="ARBA00022741"/>
    </source>
</evidence>
<dbReference type="CDD" id="cd18578">
    <property type="entry name" value="ABC_6TM_Pgp_ABCB1_D2_like"/>
    <property type="match status" value="1"/>
</dbReference>
<keyword evidence="8" id="KW-0067">ATP-binding</keyword>
<evidence type="ECO:0000256" key="8">
    <source>
        <dbReference type="ARBA" id="ARBA00022840"/>
    </source>
</evidence>
<feature type="transmembrane region" description="Helical" evidence="12">
    <location>
        <begin position="319"/>
        <end position="339"/>
    </location>
</feature>
<evidence type="ECO:0000259" key="14">
    <source>
        <dbReference type="PROSITE" id="PS50929"/>
    </source>
</evidence>
<dbReference type="PANTHER" id="PTHR43394:SF11">
    <property type="entry name" value="ATP-BINDING CASSETTE TRANSPORTER"/>
    <property type="match status" value="1"/>
</dbReference>
<keyword evidence="9 12" id="KW-1133">Transmembrane helix</keyword>
<dbReference type="FunFam" id="3.40.50.300:FF:001530">
    <property type="entry name" value="ABC multidrug transporter (Eurofung)"/>
    <property type="match status" value="1"/>
</dbReference>
<feature type="domain" description="ABC transporter" evidence="13">
    <location>
        <begin position="382"/>
        <end position="627"/>
    </location>
</feature>
<keyword evidence="5 12" id="KW-0812">Transmembrane</keyword>
<feature type="transmembrane region" description="Helical" evidence="12">
    <location>
        <begin position="53"/>
        <end position="73"/>
    </location>
</feature>
<evidence type="ECO:0000256" key="12">
    <source>
        <dbReference type="SAM" id="Phobius"/>
    </source>
</evidence>
<feature type="domain" description="ABC transmembrane type-1" evidence="14">
    <location>
        <begin position="57"/>
        <end position="347"/>
    </location>
</feature>
<feature type="transmembrane region" description="Helical" evidence="12">
    <location>
        <begin position="205"/>
        <end position="224"/>
    </location>
</feature>
<dbReference type="OrthoDB" id="6500128at2759"/>
<dbReference type="GO" id="GO:0005743">
    <property type="term" value="C:mitochondrial inner membrane"/>
    <property type="evidence" value="ECO:0007669"/>
    <property type="project" value="TreeGrafter"/>
</dbReference>
<evidence type="ECO:0000256" key="4">
    <source>
        <dbReference type="ARBA" id="ARBA00022448"/>
    </source>
</evidence>
<reference evidence="15 16" key="1">
    <citation type="submission" date="2016-07" db="EMBL/GenBank/DDBJ databases">
        <title>Comparative genomics of the entomopathogenic fungus Beauveria bassiana.</title>
        <authorList>
            <person name="Valero Jimenez C.A."/>
            <person name="Zwaan B.J."/>
            <person name="Van Kan J.A."/>
            <person name="Takken W."/>
            <person name="Debets A.J."/>
            <person name="Schoustra S.E."/>
            <person name="Koenraadt C.J."/>
        </authorList>
    </citation>
    <scope>NUCLEOTIDE SEQUENCE [LARGE SCALE GENOMIC DNA]</scope>
    <source>
        <strain evidence="15 16">ARSEF 8028</strain>
    </source>
</reference>
<keyword evidence="10 12" id="KW-0472">Membrane</keyword>
<dbReference type="Gene3D" id="1.20.1560.10">
    <property type="entry name" value="ABC transporter type 1, transmembrane domain"/>
    <property type="match status" value="1"/>
</dbReference>
<dbReference type="PROSITE" id="PS50893">
    <property type="entry name" value="ABC_TRANSPORTER_2"/>
    <property type="match status" value="2"/>
</dbReference>
<feature type="transmembrane region" description="Helical" evidence="12">
    <location>
        <begin position="923"/>
        <end position="949"/>
    </location>
</feature>
<accession>A0A2S7YMS3</accession>
<feature type="domain" description="ABC transporter" evidence="13">
    <location>
        <begin position="1030"/>
        <end position="1271"/>
    </location>
</feature>
<dbReference type="SUPFAM" id="SSF52540">
    <property type="entry name" value="P-loop containing nucleoside triphosphate hydrolases"/>
    <property type="match status" value="2"/>
</dbReference>
<dbReference type="Pfam" id="PF00664">
    <property type="entry name" value="ABC_membrane"/>
    <property type="match status" value="2"/>
</dbReference>
<evidence type="ECO:0000256" key="6">
    <source>
        <dbReference type="ARBA" id="ARBA00022737"/>
    </source>
</evidence>
<feature type="compositionally biased region" description="Polar residues" evidence="11">
    <location>
        <begin position="1"/>
        <end position="11"/>
    </location>
</feature>
<keyword evidence="4" id="KW-0813">Transport</keyword>
<dbReference type="Gene3D" id="3.40.50.300">
    <property type="entry name" value="P-loop containing nucleotide triphosphate hydrolases"/>
    <property type="match status" value="2"/>
</dbReference>
<evidence type="ECO:0000256" key="1">
    <source>
        <dbReference type="ARBA" id="ARBA00004141"/>
    </source>
</evidence>
<dbReference type="PROSITE" id="PS00211">
    <property type="entry name" value="ABC_TRANSPORTER_1"/>
    <property type="match status" value="2"/>
</dbReference>
<feature type="transmembrane region" description="Helical" evidence="12">
    <location>
        <begin position="844"/>
        <end position="862"/>
    </location>
</feature>
<evidence type="ECO:0000259" key="13">
    <source>
        <dbReference type="PROSITE" id="PS50893"/>
    </source>
</evidence>
<dbReference type="InterPro" id="IPR011527">
    <property type="entry name" value="ABC1_TM_dom"/>
</dbReference>
<evidence type="ECO:0008006" key="17">
    <source>
        <dbReference type="Google" id="ProtNLM"/>
    </source>
</evidence>
<feature type="transmembrane region" description="Helical" evidence="12">
    <location>
        <begin position="742"/>
        <end position="764"/>
    </location>
</feature>
<name>A0A2S7YMS3_BEABA</name>
<feature type="transmembrane region" description="Helical" evidence="12">
    <location>
        <begin position="179"/>
        <end position="199"/>
    </location>
</feature>
<dbReference type="AlphaFoldDB" id="A0A2S7YMS3"/>
<dbReference type="PANTHER" id="PTHR43394">
    <property type="entry name" value="ATP-DEPENDENT PERMEASE MDL1, MITOCHONDRIAL"/>
    <property type="match status" value="1"/>
</dbReference>
<feature type="transmembrane region" description="Helical" evidence="12">
    <location>
        <begin position="961"/>
        <end position="981"/>
    </location>
</feature>
<feature type="transmembrane region" description="Helical" evidence="12">
    <location>
        <begin position="816"/>
        <end position="838"/>
    </location>
</feature>
<feature type="domain" description="ABC transmembrane type-1" evidence="14">
    <location>
        <begin position="701"/>
        <end position="988"/>
    </location>
</feature>
<dbReference type="CDD" id="cd18577">
    <property type="entry name" value="ABC_6TM_Pgp_ABCB1_D1_like"/>
    <property type="match status" value="1"/>
</dbReference>
<feature type="transmembrane region" description="Helical" evidence="12">
    <location>
        <begin position="104"/>
        <end position="128"/>
    </location>
</feature>
<evidence type="ECO:0000256" key="10">
    <source>
        <dbReference type="ARBA" id="ARBA00023136"/>
    </source>
</evidence>
<comment type="similarity">
    <text evidence="3">Belongs to the ABC transporter superfamily. ABCB family. Multidrug resistance exporter (TC 3.A.1.201) subfamily.</text>
</comment>
<dbReference type="Proteomes" id="UP000237441">
    <property type="component" value="Unassembled WGS sequence"/>
</dbReference>
<evidence type="ECO:0000313" key="15">
    <source>
        <dbReference type="EMBL" id="PQK17486.1"/>
    </source>
</evidence>
<dbReference type="GO" id="GO:0090374">
    <property type="term" value="P:oligopeptide export from mitochondrion"/>
    <property type="evidence" value="ECO:0007669"/>
    <property type="project" value="TreeGrafter"/>
</dbReference>
<dbReference type="SUPFAM" id="SSF90123">
    <property type="entry name" value="ABC transporter transmembrane region"/>
    <property type="match status" value="2"/>
</dbReference>
<keyword evidence="7" id="KW-0547">Nucleotide-binding</keyword>
<dbReference type="SMART" id="SM00382">
    <property type="entry name" value="AAA"/>
    <property type="match status" value="2"/>
</dbReference>